<comment type="caution">
    <text evidence="4">The sequence shown here is derived from an EMBL/GenBank/DDBJ whole genome shotgun (WGS) entry which is preliminary data.</text>
</comment>
<feature type="domain" description="Response regulatory" evidence="3">
    <location>
        <begin position="6"/>
        <end position="120"/>
    </location>
</feature>
<dbReference type="SUPFAM" id="SSF52172">
    <property type="entry name" value="CheY-like"/>
    <property type="match status" value="1"/>
</dbReference>
<keyword evidence="5" id="KW-1185">Reference proteome</keyword>
<dbReference type="SMART" id="SM00448">
    <property type="entry name" value="REC"/>
    <property type="match status" value="1"/>
</dbReference>
<sequence length="121" mass="13093">MREKQNILLVDDDPDLLRLLSIRLTAAGYQVTVANSGEEALDRFGVQPPDLVISDLRMGGMDGLALFDALHQLDPKLPMILLTAHGAVQEEASASHRGVFGFLSKPFNGKALLAEVERALA</sequence>
<dbReference type="Proteomes" id="UP001446205">
    <property type="component" value="Unassembled WGS sequence"/>
</dbReference>
<gene>
    <name evidence="4" type="ORF">WOB96_11000</name>
</gene>
<feature type="modified residue" description="4-aspartylphosphate" evidence="2">
    <location>
        <position position="55"/>
    </location>
</feature>
<dbReference type="InterPro" id="IPR011006">
    <property type="entry name" value="CheY-like_superfamily"/>
</dbReference>
<accession>A0ABU9DC20</accession>
<dbReference type="PANTHER" id="PTHR44591">
    <property type="entry name" value="STRESS RESPONSE REGULATOR PROTEIN 1"/>
    <property type="match status" value="1"/>
</dbReference>
<dbReference type="EMBL" id="JBBPCO010000010">
    <property type="protein sequence ID" value="MEK8090288.1"/>
    <property type="molecule type" value="Genomic_DNA"/>
</dbReference>
<name>A0ABU9DC20_9PROT</name>
<evidence type="ECO:0000256" key="1">
    <source>
        <dbReference type="ARBA" id="ARBA00022553"/>
    </source>
</evidence>
<proteinExistence type="predicted"/>
<evidence type="ECO:0000259" key="3">
    <source>
        <dbReference type="PROSITE" id="PS50110"/>
    </source>
</evidence>
<dbReference type="Gene3D" id="3.40.50.2300">
    <property type="match status" value="1"/>
</dbReference>
<dbReference type="Pfam" id="PF00072">
    <property type="entry name" value="Response_reg"/>
    <property type="match status" value="1"/>
</dbReference>
<reference evidence="4 5" key="1">
    <citation type="submission" date="2024-04" db="EMBL/GenBank/DDBJ databases">
        <authorList>
            <person name="Abashina T."/>
            <person name="Shaikin A."/>
        </authorList>
    </citation>
    <scope>NUCLEOTIDE SEQUENCE [LARGE SCALE GENOMIC DNA]</scope>
    <source>
        <strain evidence="4 5">AAFK</strain>
    </source>
</reference>
<organism evidence="4 5">
    <name type="scientific">Thermithiobacillus plumbiphilus</name>
    <dbReference type="NCBI Taxonomy" id="1729899"/>
    <lineage>
        <taxon>Bacteria</taxon>
        <taxon>Pseudomonadati</taxon>
        <taxon>Pseudomonadota</taxon>
        <taxon>Acidithiobacillia</taxon>
        <taxon>Acidithiobacillales</taxon>
        <taxon>Thermithiobacillaceae</taxon>
        <taxon>Thermithiobacillus</taxon>
    </lineage>
</organism>
<evidence type="ECO:0000313" key="4">
    <source>
        <dbReference type="EMBL" id="MEK8090288.1"/>
    </source>
</evidence>
<dbReference type="InterPro" id="IPR001789">
    <property type="entry name" value="Sig_transdc_resp-reg_receiver"/>
</dbReference>
<dbReference type="RefSeq" id="WP_341371343.1">
    <property type="nucleotide sequence ID" value="NZ_JBBPCO010000010.1"/>
</dbReference>
<evidence type="ECO:0000313" key="5">
    <source>
        <dbReference type="Proteomes" id="UP001446205"/>
    </source>
</evidence>
<evidence type="ECO:0000256" key="2">
    <source>
        <dbReference type="PROSITE-ProRule" id="PRU00169"/>
    </source>
</evidence>
<dbReference type="InterPro" id="IPR050595">
    <property type="entry name" value="Bact_response_regulator"/>
</dbReference>
<dbReference type="PANTHER" id="PTHR44591:SF3">
    <property type="entry name" value="RESPONSE REGULATORY DOMAIN-CONTAINING PROTEIN"/>
    <property type="match status" value="1"/>
</dbReference>
<dbReference type="PROSITE" id="PS50110">
    <property type="entry name" value="RESPONSE_REGULATORY"/>
    <property type="match status" value="1"/>
</dbReference>
<protein>
    <submittedName>
        <fullName evidence="4">Response regulator</fullName>
    </submittedName>
</protein>
<keyword evidence="1 2" id="KW-0597">Phosphoprotein</keyword>